<evidence type="ECO:0000313" key="3">
    <source>
        <dbReference type="Proteomes" id="UP000002039"/>
    </source>
</evidence>
<evidence type="ECO:0000256" key="1">
    <source>
        <dbReference type="SAM" id="MobiDB-lite"/>
    </source>
</evidence>
<dbReference type="Proteomes" id="UP000002039">
    <property type="component" value="Unassembled WGS sequence"/>
</dbReference>
<gene>
    <name evidence="2" type="ORF">BDCG_09359</name>
</gene>
<feature type="compositionally biased region" description="Basic and acidic residues" evidence="1">
    <location>
        <begin position="453"/>
        <end position="462"/>
    </location>
</feature>
<accession>A0ABP2ERH3</accession>
<reference evidence="3" key="1">
    <citation type="journal article" date="2015" name="PLoS Genet.">
        <title>The dynamic genome and transcriptome of the human fungal pathogen Blastomyces and close relative Emmonsia.</title>
        <authorList>
            <person name="Munoz J.F."/>
            <person name="Gauthier G.M."/>
            <person name="Desjardins C.A."/>
            <person name="Gallo J.E."/>
            <person name="Holder J."/>
            <person name="Sullivan T.D."/>
            <person name="Marty A.J."/>
            <person name="Carmen J.C."/>
            <person name="Chen Z."/>
            <person name="Ding L."/>
            <person name="Gujja S."/>
            <person name="Magrini V."/>
            <person name="Misas E."/>
            <person name="Mitreva M."/>
            <person name="Priest M."/>
            <person name="Saif S."/>
            <person name="Whiston E.A."/>
            <person name="Young S."/>
            <person name="Zeng Q."/>
            <person name="Goldman W.E."/>
            <person name="Mardis E.R."/>
            <person name="Taylor J.W."/>
            <person name="McEwen J.G."/>
            <person name="Clay O.K."/>
            <person name="Klein B.S."/>
            <person name="Cuomo C.A."/>
        </authorList>
    </citation>
    <scope>NUCLEOTIDE SEQUENCE [LARGE SCALE GENOMIC DNA]</scope>
    <source>
        <strain evidence="3">ER-3 / ATCC MYA-2586</strain>
    </source>
</reference>
<organism evidence="2 3">
    <name type="scientific">Ajellomyces dermatitidis (strain ER-3 / ATCC MYA-2586)</name>
    <name type="common">Blastomyces dermatitidis</name>
    <dbReference type="NCBI Taxonomy" id="559297"/>
    <lineage>
        <taxon>Eukaryota</taxon>
        <taxon>Fungi</taxon>
        <taxon>Dikarya</taxon>
        <taxon>Ascomycota</taxon>
        <taxon>Pezizomycotina</taxon>
        <taxon>Eurotiomycetes</taxon>
        <taxon>Eurotiomycetidae</taxon>
        <taxon>Onygenales</taxon>
        <taxon>Ajellomycetaceae</taxon>
        <taxon>Blastomyces</taxon>
    </lineage>
</organism>
<dbReference type="EMBL" id="EQ999987">
    <property type="protein sequence ID" value="EEQ86090.1"/>
    <property type="molecule type" value="Genomic_DNA"/>
</dbReference>
<protein>
    <submittedName>
        <fullName evidence="2">Uncharacterized protein</fullName>
    </submittedName>
</protein>
<evidence type="ECO:0000313" key="2">
    <source>
        <dbReference type="EMBL" id="EEQ86090.1"/>
    </source>
</evidence>
<sequence length="873" mass="96969">MVLISRFVPSLTAPTVETTLAFANLNFAFSLGGSKGISWSGNSCPAIVANPPRLGLRISPRGNFGAPFAQVVPSIPKLEEEYGKRVSEIAGSSDINPQGLRSDGIFADYIGADGTPIWAAATSGSPTISVHLLACMLARVWSAPEAISIWSELVAERKRALGTVNHAEPLGYGDLLASHVQMSREQLAEWENKARVWLRRADQAKKIEQTQVKLILDNITVCVNARSTTTYASTIDAWRFCFGGNGPSAPMKYVLSSTAVSILASCQYFNRTPSRRYYGDPVQAHVTLSEAATRVTMDEFGEFDVLVLGTIISGWGAGGRNSVEAVRMVITLHKVVQAQRYPKWLDIVASAACMLVEAKGVERAVLLKLINLARRRGSSFLCDPNSHPNPLFSLVQFEVFLPLLMDDEDRIDILREYAPAFFPEARADEGIIRYRFKGFLNQQQQEEEEEEGGGEREEGEKTKLSLPLTIKCGQVPQKTHHRWVDERLQANIFRDSRITNDKYNQTDLVLLSMSANRRQRVGRNTSPGDNGNDSAPKTLTYHHFVGDPNSASLFVISNLYEAYKQASSGPLWSRKPNLLRFDDISRILERGRVDRKKLAQQLYPAKINYQLDSPKVVIGTIVEKNQRAKNYDDYFTSLKCGRGINLPPFKFENVMALSSGNFLYISAPLLCDPSDKVAASNIRLLQVMTPELDNWRSIDHPVYEGQLEDTFRGTRLHLSFTDWSPPIDLGRGHRDAEAYVVESAVSVNDNGRWIADLGVLDSLKNGCGQFDHKLFFESGSATAATQNATLGGGRLCGQRKSPALTTSWDEFLERPDTSPVAMTHKNWLARLSIAVLAIRRGDRLFLNDRFCIQCLEDLEAFDPALPAKVLFVV</sequence>
<dbReference type="GeneID" id="69030785"/>
<keyword evidence="3" id="KW-1185">Reference proteome</keyword>
<proteinExistence type="predicted"/>
<dbReference type="RefSeq" id="XP_045273703.1">
    <property type="nucleotide sequence ID" value="XM_045425145.1"/>
</dbReference>
<name>A0ABP2ERH3_AJEDR</name>
<feature type="region of interest" description="Disordered" evidence="1">
    <location>
        <begin position="443"/>
        <end position="462"/>
    </location>
</feature>